<dbReference type="PANTHER" id="PTHR20908">
    <property type="entry name" value="LD15586P"/>
    <property type="match status" value="1"/>
</dbReference>
<reference evidence="1" key="1">
    <citation type="submission" date="2021-01" db="EMBL/GenBank/DDBJ databases">
        <authorList>
            <person name="Zahm M."/>
            <person name="Roques C."/>
            <person name="Cabau C."/>
            <person name="Klopp C."/>
            <person name="Donnadieu C."/>
            <person name="Jouanno E."/>
            <person name="Lampietro C."/>
            <person name="Louis A."/>
            <person name="Herpin A."/>
            <person name="Echchiki A."/>
            <person name="Berthelot C."/>
            <person name="Parey E."/>
            <person name="Roest-Crollius H."/>
            <person name="Braasch I."/>
            <person name="Postlethwait J."/>
            <person name="Bobe J."/>
            <person name="Montfort J."/>
            <person name="Bouchez O."/>
            <person name="Begum T."/>
            <person name="Mejri S."/>
            <person name="Adams A."/>
            <person name="Chen W.-J."/>
            <person name="Guiguen Y."/>
        </authorList>
    </citation>
    <scope>NUCLEOTIDE SEQUENCE</scope>
    <source>
        <strain evidence="1">YG-15Mar2019-1</strain>
        <tissue evidence="1">Brain</tissue>
    </source>
</reference>
<dbReference type="Pfam" id="PF05705">
    <property type="entry name" value="DUF829"/>
    <property type="match status" value="1"/>
</dbReference>
<dbReference type="EMBL" id="JAFDVH010000023">
    <property type="protein sequence ID" value="KAG7455760.1"/>
    <property type="molecule type" value="Genomic_DNA"/>
</dbReference>
<keyword evidence="2" id="KW-1185">Reference proteome</keyword>
<dbReference type="OrthoDB" id="77878at2759"/>
<comment type="caution">
    <text evidence="1">The sequence shown here is derived from an EMBL/GenBank/DDBJ whole genome shotgun (WGS) entry which is preliminary data.</text>
</comment>
<dbReference type="PANTHER" id="PTHR20908:SF4">
    <property type="entry name" value="SI:DKEY-5I3.5"/>
    <property type="match status" value="1"/>
</dbReference>
<dbReference type="AlphaFoldDB" id="A0A9D3PBU4"/>
<dbReference type="InterPro" id="IPR029058">
    <property type="entry name" value="AB_hydrolase_fold"/>
</dbReference>
<dbReference type="SUPFAM" id="SSF53474">
    <property type="entry name" value="alpha/beta-Hydrolases"/>
    <property type="match status" value="1"/>
</dbReference>
<name>A0A9D3PBU4_MEGAT</name>
<dbReference type="Proteomes" id="UP001046870">
    <property type="component" value="Chromosome 23"/>
</dbReference>
<organism evidence="1 2">
    <name type="scientific">Megalops atlanticus</name>
    <name type="common">Tarpon</name>
    <name type="synonym">Clupea gigantea</name>
    <dbReference type="NCBI Taxonomy" id="7932"/>
    <lineage>
        <taxon>Eukaryota</taxon>
        <taxon>Metazoa</taxon>
        <taxon>Chordata</taxon>
        <taxon>Craniata</taxon>
        <taxon>Vertebrata</taxon>
        <taxon>Euteleostomi</taxon>
        <taxon>Actinopterygii</taxon>
        <taxon>Neopterygii</taxon>
        <taxon>Teleostei</taxon>
        <taxon>Elopiformes</taxon>
        <taxon>Megalopidae</taxon>
        <taxon>Megalops</taxon>
    </lineage>
</organism>
<evidence type="ECO:0000313" key="2">
    <source>
        <dbReference type="Proteomes" id="UP001046870"/>
    </source>
</evidence>
<sequence length="123" mass="14517">MAVGLGKNVFPQWEGLVRRLSLLYFRVFQRQTVDYFNTGIDVFWKSPVTAPALFFFCENDALCDHEAMEEIIEYWRKRGMTVESRKWKESIHAGHLRSHPQEYLCTLETFLQSLSLIPLRAKM</sequence>
<accession>A0A9D3PBU4</accession>
<gene>
    <name evidence="1" type="ORF">MATL_G00244390</name>
</gene>
<protein>
    <submittedName>
        <fullName evidence="1">Uncharacterized protein</fullName>
    </submittedName>
</protein>
<proteinExistence type="predicted"/>
<dbReference type="GO" id="GO:0017171">
    <property type="term" value="F:serine hydrolase activity"/>
    <property type="evidence" value="ECO:0007669"/>
    <property type="project" value="TreeGrafter"/>
</dbReference>
<dbReference type="InterPro" id="IPR008547">
    <property type="entry name" value="DUF829_TMEM53"/>
</dbReference>
<evidence type="ECO:0000313" key="1">
    <source>
        <dbReference type="EMBL" id="KAG7455760.1"/>
    </source>
</evidence>